<organism evidence="1 2">
    <name type="scientific">Schistosoma mattheei</name>
    <dbReference type="NCBI Taxonomy" id="31246"/>
    <lineage>
        <taxon>Eukaryota</taxon>
        <taxon>Metazoa</taxon>
        <taxon>Spiralia</taxon>
        <taxon>Lophotrochozoa</taxon>
        <taxon>Platyhelminthes</taxon>
        <taxon>Trematoda</taxon>
        <taxon>Digenea</taxon>
        <taxon>Strigeidida</taxon>
        <taxon>Schistosomatoidea</taxon>
        <taxon>Schistosomatidae</taxon>
        <taxon>Schistosoma</taxon>
    </lineage>
</organism>
<proteinExistence type="predicted"/>
<keyword evidence="2" id="KW-1185">Reference proteome</keyword>
<dbReference type="AlphaFoldDB" id="A0A3P8HKV1"/>
<evidence type="ECO:0000313" key="1">
    <source>
        <dbReference type="EMBL" id="VDP44036.1"/>
    </source>
</evidence>
<dbReference type="EMBL" id="UZAL01028840">
    <property type="protein sequence ID" value="VDP44036.1"/>
    <property type="molecule type" value="Genomic_DNA"/>
</dbReference>
<gene>
    <name evidence="1" type="ORF">SMTD_LOCUS8311</name>
</gene>
<reference evidence="1 2" key="1">
    <citation type="submission" date="2018-11" db="EMBL/GenBank/DDBJ databases">
        <authorList>
            <consortium name="Pathogen Informatics"/>
        </authorList>
    </citation>
    <scope>NUCLEOTIDE SEQUENCE [LARGE SCALE GENOMIC DNA]</scope>
    <source>
        <strain>Denwood</strain>
        <strain evidence="2">Zambia</strain>
    </source>
</reference>
<protein>
    <submittedName>
        <fullName evidence="1">Uncharacterized protein</fullName>
    </submittedName>
</protein>
<name>A0A3P8HKV1_9TREM</name>
<accession>A0A3P8HKV1</accession>
<sequence>MYGAEIWRTNTTIIKNVQVFINSCLRKILNILWPDPISNSLLWERTNQLPTEEEIRIRRWKWIGHILRKSPNCTTRQALTFNPKGKRKSGKPKNTLRWEIESDLKRMNNTTGNS</sequence>
<dbReference type="Proteomes" id="UP000269396">
    <property type="component" value="Unassembled WGS sequence"/>
</dbReference>
<evidence type="ECO:0000313" key="2">
    <source>
        <dbReference type="Proteomes" id="UP000269396"/>
    </source>
</evidence>